<dbReference type="EMBL" id="CAMXCT030002997">
    <property type="protein sequence ID" value="CAL4789061.1"/>
    <property type="molecule type" value="Genomic_DNA"/>
</dbReference>
<dbReference type="AlphaFoldDB" id="A0A9P1D8L5"/>
<protein>
    <submittedName>
        <fullName evidence="6">ER membrane protein complex subunit 1</fullName>
    </submittedName>
</protein>
<dbReference type="EMBL" id="CAMXCT030003577">
    <property type="protein sequence ID" value="CAL4792517.1"/>
    <property type="molecule type" value="Genomic_DNA"/>
</dbReference>
<evidence type="ECO:0000256" key="1">
    <source>
        <dbReference type="ARBA" id="ARBA00006484"/>
    </source>
</evidence>
<dbReference type="GO" id="GO:0016491">
    <property type="term" value="F:oxidoreductase activity"/>
    <property type="evidence" value="ECO:0007669"/>
    <property type="project" value="UniProtKB-KW"/>
</dbReference>
<dbReference type="Pfam" id="PF00106">
    <property type="entry name" value="adh_short"/>
    <property type="match status" value="1"/>
</dbReference>
<dbReference type="InterPro" id="IPR002347">
    <property type="entry name" value="SDR_fam"/>
</dbReference>
<organism evidence="4">
    <name type="scientific">Cladocopium goreaui</name>
    <dbReference type="NCBI Taxonomy" id="2562237"/>
    <lineage>
        <taxon>Eukaryota</taxon>
        <taxon>Sar</taxon>
        <taxon>Alveolata</taxon>
        <taxon>Dinophyceae</taxon>
        <taxon>Suessiales</taxon>
        <taxon>Symbiodiniaceae</taxon>
        <taxon>Cladocopium</taxon>
    </lineage>
</organism>
<dbReference type="SUPFAM" id="SSF51735">
    <property type="entry name" value="NAD(P)-binding Rossmann-fold domains"/>
    <property type="match status" value="1"/>
</dbReference>
<comment type="caution">
    <text evidence="4">The sequence shown here is derived from an EMBL/GenBank/DDBJ whole genome shotgun (WGS) entry which is preliminary data.</text>
</comment>
<dbReference type="OrthoDB" id="10265294at2759"/>
<evidence type="ECO:0000313" key="5">
    <source>
        <dbReference type="EMBL" id="CAL1155124.1"/>
    </source>
</evidence>
<comment type="similarity">
    <text evidence="1">Belongs to the short-chain dehydrogenases/reductases (SDR) family.</text>
</comment>
<evidence type="ECO:0000256" key="2">
    <source>
        <dbReference type="ARBA" id="ARBA00023002"/>
    </source>
</evidence>
<dbReference type="EMBL" id="CAMXCT010003577">
    <property type="protein sequence ID" value="CAI4005205.1"/>
    <property type="molecule type" value="Genomic_DNA"/>
</dbReference>
<accession>A0A9P1D8L5</accession>
<dbReference type="PANTHER" id="PTHR24320">
    <property type="entry name" value="RETINOL DEHYDROGENASE"/>
    <property type="match status" value="1"/>
</dbReference>
<keyword evidence="2" id="KW-0560">Oxidoreductase</keyword>
<evidence type="ECO:0000313" key="6">
    <source>
        <dbReference type="EMBL" id="CAL4789061.1"/>
    </source>
</evidence>
<gene>
    <name evidence="3" type="ORF">C1SCF055_LOCUS27766</name>
    <name evidence="4" type="ORF">C1SCF055_LOCUS30950</name>
</gene>
<dbReference type="EMBL" id="CAMXCT010002997">
    <property type="protein sequence ID" value="CAI4001749.1"/>
    <property type="molecule type" value="Genomic_DNA"/>
</dbReference>
<dbReference type="Proteomes" id="UP001152797">
    <property type="component" value="Unassembled WGS sequence"/>
</dbReference>
<reference evidence="4" key="1">
    <citation type="submission" date="2022-10" db="EMBL/GenBank/DDBJ databases">
        <authorList>
            <person name="Chen Y."/>
            <person name="Dougan E. K."/>
            <person name="Chan C."/>
            <person name="Rhodes N."/>
            <person name="Thang M."/>
        </authorList>
    </citation>
    <scope>NUCLEOTIDE SEQUENCE</scope>
</reference>
<name>A0A9P1D8L5_9DINO</name>
<evidence type="ECO:0000313" key="4">
    <source>
        <dbReference type="EMBL" id="CAI4005205.1"/>
    </source>
</evidence>
<dbReference type="PRINTS" id="PR00081">
    <property type="entry name" value="GDHRDH"/>
</dbReference>
<dbReference type="InterPro" id="IPR036291">
    <property type="entry name" value="NAD(P)-bd_dom_sf"/>
</dbReference>
<dbReference type="EMBL" id="CAMXCT020003577">
    <property type="protein sequence ID" value="CAL1158580.1"/>
    <property type="molecule type" value="Genomic_DNA"/>
</dbReference>
<keyword evidence="7" id="KW-1185">Reference proteome</keyword>
<dbReference type="Gene3D" id="3.40.50.720">
    <property type="entry name" value="NAD(P)-binding Rossmann-like Domain"/>
    <property type="match status" value="1"/>
</dbReference>
<reference evidence="5" key="2">
    <citation type="submission" date="2024-04" db="EMBL/GenBank/DDBJ databases">
        <authorList>
            <person name="Chen Y."/>
            <person name="Shah S."/>
            <person name="Dougan E. K."/>
            <person name="Thang M."/>
            <person name="Chan C."/>
        </authorList>
    </citation>
    <scope>NUCLEOTIDE SEQUENCE [LARGE SCALE GENOMIC DNA]</scope>
</reference>
<evidence type="ECO:0000313" key="7">
    <source>
        <dbReference type="Proteomes" id="UP001152797"/>
    </source>
</evidence>
<dbReference type="PANTHER" id="PTHR24320:SF148">
    <property type="entry name" value="NAD(P)-BINDING ROSSMANN-FOLD SUPERFAMILY PROTEIN"/>
    <property type="match status" value="1"/>
</dbReference>
<proteinExistence type="inferred from homology"/>
<sequence>MGCGASSRSYKEPRKIETKWFHDFAGKLPSLEGKVVLVTGCTSGTGFVAAQTMAKKGAHVVMLNRKSGRAEEAEKKLLEEAPGSKVTSVECDLQSFESVRGCAEKLKAMFGDTGIDVLCNNAGVMALADEATKDGYDVQMQTNHLSHFLLTKELFPLLEKGAQMRGEARIVNHSSGARAQPNKVLDAKYLGKNGGNLGGNGSSMIFGGARWQRYHQTKLANAVFTLGLADRLTAANSKVKALVCAPGLASTNLQVTTNQNDGMSETWVMRYAQSAEDGTMPLLQCCAGEGVANGDFYEPTKKAMGMRATGPPAKFDLEKICTKEESRKILWEESEKACGVFTIG</sequence>
<dbReference type="EMBL" id="CAMXCT020002997">
    <property type="protein sequence ID" value="CAL1155124.1"/>
    <property type="molecule type" value="Genomic_DNA"/>
</dbReference>
<evidence type="ECO:0000313" key="3">
    <source>
        <dbReference type="EMBL" id="CAI4001749.1"/>
    </source>
</evidence>